<dbReference type="Gene3D" id="3.30.470.20">
    <property type="entry name" value="ATP-grasp fold, B domain"/>
    <property type="match status" value="2"/>
</dbReference>
<keyword evidence="2" id="KW-0436">Ligase</keyword>
<dbReference type="InterPro" id="IPR011053">
    <property type="entry name" value="Single_hybrid_motif"/>
</dbReference>
<dbReference type="Pfam" id="PF02785">
    <property type="entry name" value="Biotin_carb_C"/>
    <property type="match status" value="1"/>
</dbReference>
<dbReference type="SUPFAM" id="SSF51230">
    <property type="entry name" value="Single hybrid motif"/>
    <property type="match status" value="1"/>
</dbReference>
<dbReference type="EMBL" id="BEGY01000192">
    <property type="protein sequence ID" value="GAX85795.1"/>
    <property type="molecule type" value="Genomic_DNA"/>
</dbReference>
<feature type="compositionally biased region" description="Polar residues" evidence="8">
    <location>
        <begin position="445"/>
        <end position="462"/>
    </location>
</feature>
<dbReference type="PROSITE" id="PS00867">
    <property type="entry name" value="CPSASE_2"/>
    <property type="match status" value="1"/>
</dbReference>
<keyword evidence="3 7" id="KW-0547">Nucleotide-binding</keyword>
<dbReference type="AlphaFoldDB" id="A0A250XRW5"/>
<evidence type="ECO:0000256" key="5">
    <source>
        <dbReference type="ARBA" id="ARBA00023267"/>
    </source>
</evidence>
<feature type="domain" description="ATP-grasp" evidence="10">
    <location>
        <begin position="157"/>
        <end position="358"/>
    </location>
</feature>
<dbReference type="Pfam" id="PF00289">
    <property type="entry name" value="Biotin_carb_N"/>
    <property type="match status" value="1"/>
</dbReference>
<dbReference type="Gene3D" id="2.40.50.100">
    <property type="match status" value="1"/>
</dbReference>
<evidence type="ECO:0000313" key="12">
    <source>
        <dbReference type="EMBL" id="GAX85795.1"/>
    </source>
</evidence>
<dbReference type="SMART" id="SM00878">
    <property type="entry name" value="Biotin_carb_C"/>
    <property type="match status" value="1"/>
</dbReference>
<dbReference type="STRING" id="1157962.A0A250XRW5"/>
<dbReference type="InterPro" id="IPR005479">
    <property type="entry name" value="CPAse_ATP-bd"/>
</dbReference>
<dbReference type="PANTHER" id="PTHR18866">
    <property type="entry name" value="CARBOXYLASE:PYRUVATE/ACETYL-COA/PROPIONYL-COA CARBOXYLASE"/>
    <property type="match status" value="1"/>
</dbReference>
<keyword evidence="4 7" id="KW-0067">ATP-binding</keyword>
<name>A0A250XRW5_9CHLO</name>
<organism evidence="12 13">
    <name type="scientific">Chlamydomonas eustigma</name>
    <dbReference type="NCBI Taxonomy" id="1157962"/>
    <lineage>
        <taxon>Eukaryota</taxon>
        <taxon>Viridiplantae</taxon>
        <taxon>Chlorophyta</taxon>
        <taxon>core chlorophytes</taxon>
        <taxon>Chlorophyceae</taxon>
        <taxon>CS clade</taxon>
        <taxon>Chlamydomonadales</taxon>
        <taxon>Chlamydomonadaceae</taxon>
        <taxon>Chlamydomonas</taxon>
    </lineage>
</organism>
<dbReference type="Proteomes" id="UP000232323">
    <property type="component" value="Unassembled WGS sequence"/>
</dbReference>
<dbReference type="InterPro" id="IPR005481">
    <property type="entry name" value="BC-like_N"/>
</dbReference>
<evidence type="ECO:0000256" key="6">
    <source>
        <dbReference type="ARBA" id="ARBA00062371"/>
    </source>
</evidence>
<evidence type="ECO:0000256" key="8">
    <source>
        <dbReference type="SAM" id="MobiDB-lite"/>
    </source>
</evidence>
<dbReference type="InterPro" id="IPR011764">
    <property type="entry name" value="Biotin_carboxylation_dom"/>
</dbReference>
<dbReference type="GO" id="GO:0046872">
    <property type="term" value="F:metal ion binding"/>
    <property type="evidence" value="ECO:0007669"/>
    <property type="project" value="InterPro"/>
</dbReference>
<dbReference type="InterPro" id="IPR016185">
    <property type="entry name" value="PreATP-grasp_dom_sf"/>
</dbReference>
<dbReference type="SUPFAM" id="SSF52440">
    <property type="entry name" value="PreATP-grasp domain"/>
    <property type="match status" value="1"/>
</dbReference>
<comment type="subunit">
    <text evidence="6">Probably a heterodimer composed of biotin-containing alpha subunits and beta subunits.</text>
</comment>
<dbReference type="SUPFAM" id="SSF51246">
    <property type="entry name" value="Rudiment single hybrid motif"/>
    <property type="match status" value="1"/>
</dbReference>
<dbReference type="GO" id="GO:0005739">
    <property type="term" value="C:mitochondrion"/>
    <property type="evidence" value="ECO:0007669"/>
    <property type="project" value="TreeGrafter"/>
</dbReference>
<evidence type="ECO:0000256" key="7">
    <source>
        <dbReference type="PROSITE-ProRule" id="PRU00409"/>
    </source>
</evidence>
<dbReference type="OrthoDB" id="196847at2759"/>
<dbReference type="InterPro" id="IPR050856">
    <property type="entry name" value="Biotin_carboxylase_complex"/>
</dbReference>
<comment type="caution">
    <text evidence="12">The sequence shown here is derived from an EMBL/GenBank/DDBJ whole genome shotgun (WGS) entry which is preliminary data.</text>
</comment>
<dbReference type="GO" id="GO:0004485">
    <property type="term" value="F:methylcrotonoyl-CoA carboxylase activity"/>
    <property type="evidence" value="ECO:0007669"/>
    <property type="project" value="UniProtKB-ARBA"/>
</dbReference>
<feature type="region of interest" description="Disordered" evidence="8">
    <location>
        <begin position="421"/>
        <end position="464"/>
    </location>
</feature>
<evidence type="ECO:0000256" key="1">
    <source>
        <dbReference type="ARBA" id="ARBA00001953"/>
    </source>
</evidence>
<dbReference type="Pfam" id="PF02786">
    <property type="entry name" value="CPSase_L_D2"/>
    <property type="match status" value="1"/>
</dbReference>
<evidence type="ECO:0000259" key="10">
    <source>
        <dbReference type="PROSITE" id="PS50975"/>
    </source>
</evidence>
<dbReference type="SUPFAM" id="SSF56059">
    <property type="entry name" value="Glutathione synthetase ATP-binding domain-like"/>
    <property type="match status" value="1"/>
</dbReference>
<evidence type="ECO:0000256" key="4">
    <source>
        <dbReference type="ARBA" id="ARBA00022840"/>
    </source>
</evidence>
<gene>
    <name evidence="12" type="ORF">CEUSTIGMA_g13210.t1</name>
</gene>
<dbReference type="GO" id="GO:0005524">
    <property type="term" value="F:ATP binding"/>
    <property type="evidence" value="ECO:0007669"/>
    <property type="project" value="UniProtKB-UniRule"/>
</dbReference>
<comment type="cofactor">
    <cofactor evidence="1">
        <name>biotin</name>
        <dbReference type="ChEBI" id="CHEBI:57586"/>
    </cofactor>
</comment>
<dbReference type="InterPro" id="IPR011054">
    <property type="entry name" value="Rudment_hybrid_motif"/>
</dbReference>
<dbReference type="CDD" id="cd06850">
    <property type="entry name" value="biotinyl_domain"/>
    <property type="match status" value="1"/>
</dbReference>
<feature type="domain" description="Biotin carboxylation" evidence="11">
    <location>
        <begin position="38"/>
        <end position="554"/>
    </location>
</feature>
<reference evidence="12 13" key="1">
    <citation type="submission" date="2017-08" db="EMBL/GenBank/DDBJ databases">
        <title>Acidophilic green algal genome provides insights into adaptation to an acidic environment.</title>
        <authorList>
            <person name="Hirooka S."/>
            <person name="Hirose Y."/>
            <person name="Kanesaki Y."/>
            <person name="Higuchi S."/>
            <person name="Fujiwara T."/>
            <person name="Onuma R."/>
            <person name="Era A."/>
            <person name="Ohbayashi R."/>
            <person name="Uzuka A."/>
            <person name="Nozaki H."/>
            <person name="Yoshikawa H."/>
            <person name="Miyagishima S.Y."/>
        </authorList>
    </citation>
    <scope>NUCLEOTIDE SEQUENCE [LARGE SCALE GENOMIC DNA]</scope>
    <source>
        <strain evidence="12 13">NIES-2499</strain>
    </source>
</reference>
<evidence type="ECO:0000256" key="2">
    <source>
        <dbReference type="ARBA" id="ARBA00022598"/>
    </source>
</evidence>
<keyword evidence="5" id="KW-0092">Biotin</keyword>
<evidence type="ECO:0000313" key="13">
    <source>
        <dbReference type="Proteomes" id="UP000232323"/>
    </source>
</evidence>
<evidence type="ECO:0000256" key="3">
    <source>
        <dbReference type="ARBA" id="ARBA00022741"/>
    </source>
</evidence>
<dbReference type="Pfam" id="PF00364">
    <property type="entry name" value="Biotin_lipoyl"/>
    <property type="match status" value="1"/>
</dbReference>
<sequence length="828" mass="90007">MLIAGRFQLGFSTLPSICTKFVTYRSFSELQSIPDLGRIHKLVVANRGEIACRVLTTAKRLGVPTVALYSEADRGSKHVRLADEAFCIGGAPAKESYLRSDTILEVCSRAGGRSIHPGYGFLSENADFSAACKEAGVAFVGPGAEAIRSMGNKSEAKGIMSYAGVPVVPGYHGHDQSEERLLHEAQLIGFPLLVKAVSGGGGKGMKLAHNLSEVPEALASAKREAASSFGDDRVLLERYILRPRHVEVQVVCDALGNGVYVFDRDCSLQRRHQKVIEEAPAPGLSQEFHDLIGNAAVRAAKAAGYVNAGTVEFIVDMGPGSGQPFYFMEMNTRLQVEHPISEEISGVDLVEWQLRVAAGLPLPLTQEALGKPHGHAFEARLYAESPRRGFLPGAGIVSRWKLPTASRIFQPLRREERMVAGSYQQLPHRDPCSTQESGLPGRHTPCTQASSGEDPGASSSASRFRIQDQGRVRVRVDSGVEEGDTVGTFYDPMIAKIVCWGPDRLSALEGLRGALMEAQVAGLPVNLEFLKQITVHPKFKSAEDLTTAFIKENHDVLMPPQRLSEVDVAVAAVARHLLEIADCHAAFGGAAIDAWRSPLSLNGAWSLADSKRLWGHAYKEYHAMSCAEGEAVSSLGEALEDQNVSVRLKLISMNTFEVIRLKEVQQIVQPVSALSSLSSMPNHTSAHLRLEHVHLDQQSGRFSAEIQGRKVHADVVLQRSGHMQVLCIWMGERALELRWERLKQDKGFSISTNMSCKESSVSSPMPGRLVKIAVEEGQRVKVGATMFVLEAMKMEHLILASSEGLITGLHITVGEQVSEGQILAILHS</sequence>
<accession>A0A250XRW5</accession>
<evidence type="ECO:0008006" key="14">
    <source>
        <dbReference type="Google" id="ProtNLM"/>
    </source>
</evidence>
<evidence type="ECO:0000259" key="9">
    <source>
        <dbReference type="PROSITE" id="PS50968"/>
    </source>
</evidence>
<proteinExistence type="predicted"/>
<dbReference type="PROSITE" id="PS50975">
    <property type="entry name" value="ATP_GRASP"/>
    <property type="match status" value="1"/>
</dbReference>
<dbReference type="FunFam" id="3.30.1490.20:FF:000003">
    <property type="entry name" value="acetyl-CoA carboxylase isoform X1"/>
    <property type="match status" value="1"/>
</dbReference>
<dbReference type="InterPro" id="IPR005482">
    <property type="entry name" value="Biotin_COase_C"/>
</dbReference>
<dbReference type="InterPro" id="IPR000089">
    <property type="entry name" value="Biotin_lipoyl"/>
</dbReference>
<feature type="domain" description="Lipoyl-binding" evidence="9">
    <location>
        <begin position="749"/>
        <end position="827"/>
    </location>
</feature>
<protein>
    <recommendedName>
        <fullName evidence="14">Methylcrotonoyl-CoA carboxylase subunit alpha, mitochondrial</fullName>
    </recommendedName>
</protein>
<dbReference type="PROSITE" id="PS50968">
    <property type="entry name" value="BIOTINYL_LIPOYL"/>
    <property type="match status" value="1"/>
</dbReference>
<dbReference type="PROSITE" id="PS50979">
    <property type="entry name" value="BC"/>
    <property type="match status" value="1"/>
</dbReference>
<evidence type="ECO:0000259" key="11">
    <source>
        <dbReference type="PROSITE" id="PS50979"/>
    </source>
</evidence>
<dbReference type="FunFam" id="2.40.50.100:FF:000003">
    <property type="entry name" value="Acetyl-CoA carboxylase biotin carboxyl carrier protein"/>
    <property type="match status" value="1"/>
</dbReference>
<dbReference type="InterPro" id="IPR011761">
    <property type="entry name" value="ATP-grasp"/>
</dbReference>
<dbReference type="FunFam" id="3.40.50.20:FF:000010">
    <property type="entry name" value="Propionyl-CoA carboxylase subunit alpha"/>
    <property type="match status" value="1"/>
</dbReference>
<keyword evidence="13" id="KW-1185">Reference proteome</keyword>
<dbReference type="PANTHER" id="PTHR18866:SF33">
    <property type="entry name" value="METHYLCROTONOYL-COA CARBOXYLASE SUBUNIT ALPHA, MITOCHONDRIAL-RELATED"/>
    <property type="match status" value="1"/>
</dbReference>